<proteinExistence type="inferred from homology"/>
<sequence length="147" mass="14219">MENLALHAPSIAAIVGGALIGLAAALIWFVTAREAAVSESLDALASGDAAPWHAVFIAALIAGALIAAWAVGSLDTAGIVPADVLPGDTWLLAAGAFLVGAGVRVAAGGLAAHGIFGIARLSARSAVAMAVVMLAAVAVATLVGYAA</sequence>
<reference evidence="10" key="1">
    <citation type="submission" date="2020-12" db="EMBL/GenBank/DDBJ databases">
        <title>Methylobrevis albus sp. nov., isolated from fresh water lack sediment.</title>
        <authorList>
            <person name="Zou Q."/>
        </authorList>
    </citation>
    <scope>NUCLEOTIDE SEQUENCE</scope>
    <source>
        <strain evidence="10">L22</strain>
    </source>
</reference>
<evidence type="ECO:0000313" key="11">
    <source>
        <dbReference type="Proteomes" id="UP000631694"/>
    </source>
</evidence>
<keyword evidence="5 9" id="KW-0812">Transmembrane</keyword>
<evidence type="ECO:0000256" key="3">
    <source>
        <dbReference type="ARBA" id="ARBA00022475"/>
    </source>
</evidence>
<dbReference type="RefSeq" id="WP_197312289.1">
    <property type="nucleotide sequence ID" value="NZ_JADZLT010000053.1"/>
</dbReference>
<feature type="transmembrane region" description="Helical" evidence="9">
    <location>
        <begin position="6"/>
        <end position="31"/>
    </location>
</feature>
<dbReference type="InterPro" id="IPR007272">
    <property type="entry name" value="Sulf_transp_TsuA/YedE"/>
</dbReference>
<evidence type="ECO:0000256" key="6">
    <source>
        <dbReference type="ARBA" id="ARBA00022989"/>
    </source>
</evidence>
<evidence type="ECO:0000256" key="5">
    <source>
        <dbReference type="ARBA" id="ARBA00022692"/>
    </source>
</evidence>
<dbReference type="EMBL" id="JADZLT010000053">
    <property type="protein sequence ID" value="MBH0239204.1"/>
    <property type="molecule type" value="Genomic_DNA"/>
</dbReference>
<keyword evidence="3" id="KW-1003">Cell membrane</keyword>
<evidence type="ECO:0000256" key="1">
    <source>
        <dbReference type="ARBA" id="ARBA00004429"/>
    </source>
</evidence>
<dbReference type="Proteomes" id="UP000631694">
    <property type="component" value="Unassembled WGS sequence"/>
</dbReference>
<comment type="subcellular location">
    <subcellularLocation>
        <location evidence="1">Cell inner membrane</location>
        <topology evidence="1">Multi-pass membrane protein</topology>
    </subcellularLocation>
</comment>
<organism evidence="10 11">
    <name type="scientific">Methylobrevis albus</name>
    <dbReference type="NCBI Taxonomy" id="2793297"/>
    <lineage>
        <taxon>Bacteria</taxon>
        <taxon>Pseudomonadati</taxon>
        <taxon>Pseudomonadota</taxon>
        <taxon>Alphaproteobacteria</taxon>
        <taxon>Hyphomicrobiales</taxon>
        <taxon>Pleomorphomonadaceae</taxon>
        <taxon>Methylobrevis</taxon>
    </lineage>
</organism>
<comment type="caution">
    <text evidence="10">The sequence shown here is derived from an EMBL/GenBank/DDBJ whole genome shotgun (WGS) entry which is preliminary data.</text>
</comment>
<gene>
    <name evidence="10" type="ORF">I5731_15365</name>
</gene>
<evidence type="ECO:0000256" key="9">
    <source>
        <dbReference type="SAM" id="Phobius"/>
    </source>
</evidence>
<feature type="transmembrane region" description="Helical" evidence="9">
    <location>
        <begin position="52"/>
        <end position="71"/>
    </location>
</feature>
<evidence type="ECO:0000313" key="10">
    <source>
        <dbReference type="EMBL" id="MBH0239204.1"/>
    </source>
</evidence>
<evidence type="ECO:0000256" key="7">
    <source>
        <dbReference type="ARBA" id="ARBA00023136"/>
    </source>
</evidence>
<feature type="transmembrane region" description="Helical" evidence="9">
    <location>
        <begin position="91"/>
        <end position="119"/>
    </location>
</feature>
<comment type="similarity">
    <text evidence="8">Belongs to the TsuA/YedE (TC 9.B.102) family.</text>
</comment>
<feature type="transmembrane region" description="Helical" evidence="9">
    <location>
        <begin position="126"/>
        <end position="146"/>
    </location>
</feature>
<dbReference type="PANTHER" id="PTHR30574">
    <property type="entry name" value="INNER MEMBRANE PROTEIN YEDE"/>
    <property type="match status" value="1"/>
</dbReference>
<dbReference type="PANTHER" id="PTHR30574:SF1">
    <property type="entry name" value="SULPHUR TRANSPORT DOMAIN-CONTAINING PROTEIN"/>
    <property type="match status" value="1"/>
</dbReference>
<accession>A0A931I490</accession>
<protein>
    <submittedName>
        <fullName evidence="10">YeeE/YedE family protein</fullName>
    </submittedName>
</protein>
<name>A0A931I490_9HYPH</name>
<dbReference type="AlphaFoldDB" id="A0A931I490"/>
<evidence type="ECO:0000256" key="2">
    <source>
        <dbReference type="ARBA" id="ARBA00022448"/>
    </source>
</evidence>
<keyword evidence="2" id="KW-0813">Transport</keyword>
<evidence type="ECO:0000256" key="4">
    <source>
        <dbReference type="ARBA" id="ARBA00022519"/>
    </source>
</evidence>
<keyword evidence="6 9" id="KW-1133">Transmembrane helix</keyword>
<dbReference type="GO" id="GO:0005886">
    <property type="term" value="C:plasma membrane"/>
    <property type="evidence" value="ECO:0007669"/>
    <property type="project" value="UniProtKB-SubCell"/>
</dbReference>
<keyword evidence="4" id="KW-0997">Cell inner membrane</keyword>
<evidence type="ECO:0000256" key="8">
    <source>
        <dbReference type="ARBA" id="ARBA00035655"/>
    </source>
</evidence>
<keyword evidence="7 9" id="KW-0472">Membrane</keyword>
<keyword evidence="11" id="KW-1185">Reference proteome</keyword>